<sequence length="419" mass="47371">MQLATFYFRGSGISWPKLFLLTHCLSTIVNFPFVFVRGFSVSYRSAILIAPAYQKAQFLNVLPRYFSPPSSRAPHLSLVMALASSGRNTSNVVTPIAPAKNGVANGVLTPAQKLAGLRRLMQENTIDGYIVYSADAHNSEYCRTHDERRAFISEFTGSAGIAVITMNEALLWTDGRYFQQADKELDPDLWKLMKGGLETTPTISRYIRECKQVHRLGLDMYTTSVADFQKLEKELKDEVILVPLEQNLVDSIWGKNQPSVPESTVFTVPLKYTGMEVHSKLQNIREELLRKRVQAVLLSALDEIAWTLNLRGSDVLYNPVFASYLIITAHSAKLYINEKRLDAKSKKQLEEAHVILRPYDAIMKDVSGFYSVDIQSFKFWLDPYINIAVYKSIPDADKNTILEQTPVSLPKVFLLSCRK</sequence>
<dbReference type="Proteomes" id="UP000823046">
    <property type="component" value="Unassembled WGS sequence"/>
</dbReference>
<dbReference type="Pfam" id="PF01321">
    <property type="entry name" value="Creatinase_N"/>
    <property type="match status" value="1"/>
</dbReference>
<comment type="caution">
    <text evidence="2">The sequence shown here is derived from an EMBL/GenBank/DDBJ whole genome shotgun (WGS) entry which is preliminary data.</text>
</comment>
<protein>
    <submittedName>
        <fullName evidence="2">Creatinase domain-containing protein</fullName>
    </submittedName>
</protein>
<keyword evidence="3" id="KW-1185">Reference proteome</keyword>
<dbReference type="InterPro" id="IPR029149">
    <property type="entry name" value="Creatin/AminoP/Spt16_N"/>
</dbReference>
<organism evidence="2 3">
    <name type="scientific">Cardiosporidium cionae</name>
    <dbReference type="NCBI Taxonomy" id="476202"/>
    <lineage>
        <taxon>Eukaryota</taxon>
        <taxon>Sar</taxon>
        <taxon>Alveolata</taxon>
        <taxon>Apicomplexa</taxon>
        <taxon>Aconoidasida</taxon>
        <taxon>Nephromycida</taxon>
        <taxon>Cardiosporidium</taxon>
    </lineage>
</organism>
<evidence type="ECO:0000313" key="2">
    <source>
        <dbReference type="EMBL" id="KAF8820006.1"/>
    </source>
</evidence>
<dbReference type="SUPFAM" id="SSF53092">
    <property type="entry name" value="Creatinase/prolidase N-terminal domain"/>
    <property type="match status" value="1"/>
</dbReference>
<gene>
    <name evidence="2" type="ORF">IE077_000585</name>
</gene>
<dbReference type="PANTHER" id="PTHR43763">
    <property type="entry name" value="XAA-PRO AMINOPEPTIDASE 1"/>
    <property type="match status" value="1"/>
</dbReference>
<dbReference type="EMBL" id="JADAQX010000518">
    <property type="protein sequence ID" value="KAF8820006.1"/>
    <property type="molecule type" value="Genomic_DNA"/>
</dbReference>
<dbReference type="PANTHER" id="PTHR43763:SF6">
    <property type="entry name" value="XAA-PRO AMINOPEPTIDASE 1"/>
    <property type="match status" value="1"/>
</dbReference>
<feature type="domain" description="Creatinase N-terminal" evidence="1">
    <location>
        <begin position="114"/>
        <end position="246"/>
    </location>
</feature>
<dbReference type="Pfam" id="PF16189">
    <property type="entry name" value="Creatinase_N_2"/>
    <property type="match status" value="1"/>
</dbReference>
<proteinExistence type="predicted"/>
<evidence type="ECO:0000259" key="1">
    <source>
        <dbReference type="Pfam" id="PF01321"/>
    </source>
</evidence>
<dbReference type="InterPro" id="IPR000587">
    <property type="entry name" value="Creatinase_N"/>
</dbReference>
<dbReference type="Gene3D" id="3.40.350.10">
    <property type="entry name" value="Creatinase/prolidase N-terminal domain"/>
    <property type="match status" value="2"/>
</dbReference>
<accession>A0ABQ7J7Q3</accession>
<reference evidence="2 3" key="1">
    <citation type="journal article" date="2020" name="bioRxiv">
        <title>Metabolic contributions of an alphaproteobacterial endosymbiont in the apicomplexan Cardiosporidium cionae.</title>
        <authorList>
            <person name="Hunter E.S."/>
            <person name="Paight C.J."/>
            <person name="Lane C.E."/>
        </authorList>
    </citation>
    <scope>NUCLEOTIDE SEQUENCE [LARGE SCALE GENOMIC DNA]</scope>
    <source>
        <strain evidence="2">ESH_2018</strain>
    </source>
</reference>
<name>A0ABQ7J7Q3_9APIC</name>
<evidence type="ECO:0000313" key="3">
    <source>
        <dbReference type="Proteomes" id="UP000823046"/>
    </source>
</evidence>
<dbReference type="InterPro" id="IPR050422">
    <property type="entry name" value="X-Pro_aminopeptidase_P"/>
</dbReference>